<keyword evidence="1" id="KW-0472">Membrane</keyword>
<proteinExistence type="predicted"/>
<dbReference type="Pfam" id="PF03067">
    <property type="entry name" value="LPMO_10"/>
    <property type="match status" value="1"/>
</dbReference>
<reference evidence="4" key="1">
    <citation type="submission" date="2021-04" db="EMBL/GenBank/DDBJ databases">
        <authorList>
            <consortium name="Molecular Ecology Group"/>
        </authorList>
    </citation>
    <scope>NUCLEOTIDE SEQUENCE</scope>
</reference>
<gene>
    <name evidence="4" type="ORF">CUNI_LOCUS2599</name>
</gene>
<dbReference type="InterPro" id="IPR004302">
    <property type="entry name" value="Cellulose/chitin-bd_N"/>
</dbReference>
<evidence type="ECO:0000313" key="4">
    <source>
        <dbReference type="EMBL" id="CAG5117041.1"/>
    </source>
</evidence>
<accession>A0A8S3YP26</accession>
<keyword evidence="2" id="KW-0732">Signal</keyword>
<comment type="caution">
    <text evidence="4">The sequence shown here is derived from an EMBL/GenBank/DDBJ whole genome shotgun (WGS) entry which is preliminary data.</text>
</comment>
<keyword evidence="5" id="KW-1185">Reference proteome</keyword>
<keyword evidence="1" id="KW-1133">Transmembrane helix</keyword>
<dbReference type="Proteomes" id="UP000678393">
    <property type="component" value="Unassembled WGS sequence"/>
</dbReference>
<protein>
    <recommendedName>
        <fullName evidence="3">Chitin-binding type-4 domain-containing protein</fullName>
    </recommendedName>
</protein>
<organism evidence="4 5">
    <name type="scientific">Candidula unifasciata</name>
    <dbReference type="NCBI Taxonomy" id="100452"/>
    <lineage>
        <taxon>Eukaryota</taxon>
        <taxon>Metazoa</taxon>
        <taxon>Spiralia</taxon>
        <taxon>Lophotrochozoa</taxon>
        <taxon>Mollusca</taxon>
        <taxon>Gastropoda</taxon>
        <taxon>Heterobranchia</taxon>
        <taxon>Euthyneura</taxon>
        <taxon>Panpulmonata</taxon>
        <taxon>Eupulmonata</taxon>
        <taxon>Stylommatophora</taxon>
        <taxon>Helicina</taxon>
        <taxon>Helicoidea</taxon>
        <taxon>Geomitridae</taxon>
        <taxon>Candidula</taxon>
    </lineage>
</organism>
<evidence type="ECO:0000256" key="1">
    <source>
        <dbReference type="SAM" id="Phobius"/>
    </source>
</evidence>
<evidence type="ECO:0000256" key="2">
    <source>
        <dbReference type="SAM" id="SignalP"/>
    </source>
</evidence>
<dbReference type="PANTHER" id="PTHR21113">
    <property type="entry name" value="AGAP001705-PA"/>
    <property type="match status" value="1"/>
</dbReference>
<evidence type="ECO:0000313" key="5">
    <source>
        <dbReference type="Proteomes" id="UP000678393"/>
    </source>
</evidence>
<dbReference type="OrthoDB" id="64893at2759"/>
<feature type="domain" description="Chitin-binding type-4" evidence="3">
    <location>
        <begin position="25"/>
        <end position="213"/>
    </location>
</feature>
<sequence>MRPALAVQEFIVSCLTALLVPVLGHGRLWEPPSRSSMWRLGYDSPINYQDMELFCGGVGVQYGVNGGKCGVCGDPWNGPRENEAGGAFANGIIVRSYEVGQVIDIVIDLTANHKGFFEFHICPSDDPFGKVTEDCLARYPLVEETKGTVKYPVPDIGYSGKIAMKFRLPAGIRCRACMLQWKYTAGNSWGANPDGTGCIGCGNQEQFYGCADVAIGHKDVVLAVAPTKPQWYYQTTMEWGVISTDTYDNTTCGAQSYIFKGTVCSLVLFSVINVVVVVLITFTVSS</sequence>
<feature type="signal peptide" evidence="2">
    <location>
        <begin position="1"/>
        <end position="24"/>
    </location>
</feature>
<evidence type="ECO:0000259" key="3">
    <source>
        <dbReference type="Pfam" id="PF03067"/>
    </source>
</evidence>
<name>A0A8S3YP26_9EUPU</name>
<feature type="transmembrane region" description="Helical" evidence="1">
    <location>
        <begin position="257"/>
        <end position="284"/>
    </location>
</feature>
<dbReference type="EMBL" id="CAJHNH020000336">
    <property type="protein sequence ID" value="CAG5117041.1"/>
    <property type="molecule type" value="Genomic_DNA"/>
</dbReference>
<feature type="chain" id="PRO_5035730287" description="Chitin-binding type-4 domain-containing protein" evidence="2">
    <location>
        <begin position="25"/>
        <end position="286"/>
    </location>
</feature>
<keyword evidence="1" id="KW-0812">Transmembrane</keyword>
<dbReference type="AlphaFoldDB" id="A0A8S3YP26"/>
<dbReference type="PANTHER" id="PTHR21113:SF4">
    <property type="entry name" value="CHITIN-BINDING TYPE-4 DOMAIN-CONTAINING PROTEIN"/>
    <property type="match status" value="1"/>
</dbReference>